<dbReference type="Gene3D" id="1.20.1720.10">
    <property type="entry name" value="Multidrug resistance protein D"/>
    <property type="match status" value="1"/>
</dbReference>
<accession>M3AI83</accession>
<keyword evidence="4 6" id="KW-0472">Membrane</keyword>
<keyword evidence="3 6" id="KW-1133">Transmembrane helix</keyword>
<feature type="transmembrane region" description="Helical" evidence="6">
    <location>
        <begin position="161"/>
        <end position="183"/>
    </location>
</feature>
<keyword evidence="9" id="KW-1185">Reference proteome</keyword>
<dbReference type="InterPro" id="IPR020846">
    <property type="entry name" value="MFS_dom"/>
</dbReference>
<evidence type="ECO:0000256" key="3">
    <source>
        <dbReference type="ARBA" id="ARBA00022989"/>
    </source>
</evidence>
<keyword evidence="2 6" id="KW-0812">Transmembrane</keyword>
<evidence type="ECO:0000256" key="4">
    <source>
        <dbReference type="ARBA" id="ARBA00023136"/>
    </source>
</evidence>
<evidence type="ECO:0000256" key="6">
    <source>
        <dbReference type="SAM" id="Phobius"/>
    </source>
</evidence>
<feature type="transmembrane region" description="Helical" evidence="6">
    <location>
        <begin position="195"/>
        <end position="215"/>
    </location>
</feature>
<evidence type="ECO:0000256" key="2">
    <source>
        <dbReference type="ARBA" id="ARBA00022692"/>
    </source>
</evidence>
<dbReference type="GO" id="GO:0022857">
    <property type="term" value="F:transmembrane transporter activity"/>
    <property type="evidence" value="ECO:0007669"/>
    <property type="project" value="InterPro"/>
</dbReference>
<dbReference type="eggNOG" id="KOG0255">
    <property type="taxonomic scope" value="Eukaryota"/>
</dbReference>
<gene>
    <name evidence="8" type="ORF">MYCFIDRAFT_187358</name>
</gene>
<dbReference type="EMBL" id="KB446557">
    <property type="protein sequence ID" value="EME84286.1"/>
    <property type="molecule type" value="Genomic_DNA"/>
</dbReference>
<dbReference type="VEuPathDB" id="FungiDB:MYCFIDRAFT_187358"/>
<feature type="transmembrane region" description="Helical" evidence="6">
    <location>
        <begin position="107"/>
        <end position="124"/>
    </location>
</feature>
<dbReference type="Proteomes" id="UP000016932">
    <property type="component" value="Unassembled WGS sequence"/>
</dbReference>
<reference evidence="8 9" key="1">
    <citation type="journal article" date="2012" name="PLoS Pathog.">
        <title>Diverse lifestyles and strategies of plant pathogenesis encoded in the genomes of eighteen Dothideomycetes fungi.</title>
        <authorList>
            <person name="Ohm R.A."/>
            <person name="Feau N."/>
            <person name="Henrissat B."/>
            <person name="Schoch C.L."/>
            <person name="Horwitz B.A."/>
            <person name="Barry K.W."/>
            <person name="Condon B.J."/>
            <person name="Copeland A.C."/>
            <person name="Dhillon B."/>
            <person name="Glaser F."/>
            <person name="Hesse C.N."/>
            <person name="Kosti I."/>
            <person name="LaButti K."/>
            <person name="Lindquist E.A."/>
            <person name="Lucas S."/>
            <person name="Salamov A.A."/>
            <person name="Bradshaw R.E."/>
            <person name="Ciuffetti L."/>
            <person name="Hamelin R.C."/>
            <person name="Kema G.H.J."/>
            <person name="Lawrence C."/>
            <person name="Scott J.A."/>
            <person name="Spatafora J.W."/>
            <person name="Turgeon B.G."/>
            <person name="de Wit P.J.G.M."/>
            <person name="Zhong S."/>
            <person name="Goodwin S.B."/>
            <person name="Grigoriev I.V."/>
        </authorList>
    </citation>
    <scope>NUCLEOTIDE SEQUENCE [LARGE SCALE GENOMIC DNA]</scope>
    <source>
        <strain evidence="8 9">CIRAD86</strain>
    </source>
</reference>
<feature type="transmembrane region" description="Helical" evidence="6">
    <location>
        <begin position="381"/>
        <end position="399"/>
    </location>
</feature>
<dbReference type="KEGG" id="pfj:MYCFIDRAFT_187358"/>
<name>M3AI83_PSEFD</name>
<feature type="domain" description="Major facilitator superfamily (MFS) profile" evidence="7">
    <location>
        <begin position="70"/>
        <end position="476"/>
    </location>
</feature>
<feature type="transmembrane region" description="Helical" evidence="6">
    <location>
        <begin position="275"/>
        <end position="294"/>
    </location>
</feature>
<protein>
    <recommendedName>
        <fullName evidence="7">Major facilitator superfamily (MFS) profile domain-containing protein</fullName>
    </recommendedName>
</protein>
<dbReference type="AlphaFoldDB" id="M3AI83"/>
<dbReference type="HOGENOM" id="CLU_008455_1_3_1"/>
<evidence type="ECO:0000313" key="9">
    <source>
        <dbReference type="Proteomes" id="UP000016932"/>
    </source>
</evidence>
<dbReference type="GO" id="GO:0016020">
    <property type="term" value="C:membrane"/>
    <property type="evidence" value="ECO:0007669"/>
    <property type="project" value="UniProtKB-SubCell"/>
</dbReference>
<dbReference type="GO" id="GO:0140115">
    <property type="term" value="P:export across plasma membrane"/>
    <property type="evidence" value="ECO:0007669"/>
    <property type="project" value="UniProtKB-ARBA"/>
</dbReference>
<evidence type="ECO:0000313" key="8">
    <source>
        <dbReference type="EMBL" id="EME84286.1"/>
    </source>
</evidence>
<evidence type="ECO:0000256" key="5">
    <source>
        <dbReference type="SAM" id="MobiDB-lite"/>
    </source>
</evidence>
<dbReference type="InterPro" id="IPR011701">
    <property type="entry name" value="MFS"/>
</dbReference>
<comment type="subcellular location">
    <subcellularLocation>
        <location evidence="1">Membrane</location>
        <topology evidence="1">Multi-pass membrane protein</topology>
    </subcellularLocation>
</comment>
<feature type="transmembrane region" description="Helical" evidence="6">
    <location>
        <begin position="136"/>
        <end position="154"/>
    </location>
</feature>
<dbReference type="SUPFAM" id="SSF103473">
    <property type="entry name" value="MFS general substrate transporter"/>
    <property type="match status" value="1"/>
</dbReference>
<dbReference type="Gene3D" id="1.20.1250.20">
    <property type="entry name" value="MFS general substrate transporter like domains"/>
    <property type="match status" value="1"/>
</dbReference>
<dbReference type="InterPro" id="IPR036259">
    <property type="entry name" value="MFS_trans_sf"/>
</dbReference>
<dbReference type="Pfam" id="PF07690">
    <property type="entry name" value="MFS_1"/>
    <property type="match status" value="2"/>
</dbReference>
<dbReference type="PROSITE" id="PS50850">
    <property type="entry name" value="MFS"/>
    <property type="match status" value="1"/>
</dbReference>
<dbReference type="CDD" id="cd17323">
    <property type="entry name" value="MFS_Tpo1_MDR_like"/>
    <property type="match status" value="1"/>
</dbReference>
<dbReference type="GO" id="GO:0042908">
    <property type="term" value="P:xenobiotic transport"/>
    <property type="evidence" value="ECO:0007669"/>
    <property type="project" value="UniProtKB-ARBA"/>
</dbReference>
<sequence length="501" mass="54766">MTSTTHNISAEPEPASVSNAMGNTQEDIELSDSANAQNATKLDDPYLVAFESPFDPTNPKDWDRVKKWTVTDVLSATGFNRIMVSTIMAPAITTIAAELHMSSAESVMALSIYLLATAFGPLVIGPLSEVWGRKPILHASNIWFLIWNVVCGFAKTKGTLIAARFLAGFGASAIYALAGGPIIGGFMAERTTWRWMFWSTSIFQAVMIVASFMAFHETYAPLILKRKAAKLRKETGDQRYVTAAERLEGGRPLPISRIVGRSLARPLRLLAFHPIIQYLAFLSAFQYGILYIVLSTFSDLWVKQYHERIDISGLHYIALALGEILGSQVTGPSMDGTFKYLRDRANGEERPEWHVPMMVPGALLGPIGLLCYGWAAQARAHWAVVDLGGVLFAFGGQIAGQPMQAYIIDSYPEYASSATAASQFVRSVTAFAFPLFAPKMYEVLGYGWGNTTIACIGLAIGVPAPLFLWYYGRRLRARAYAKTKSAVWSGKCASLALAVAV</sequence>
<dbReference type="OrthoDB" id="6770063at2759"/>
<dbReference type="GeneID" id="19334924"/>
<feature type="transmembrane region" description="Helical" evidence="6">
    <location>
        <begin position="448"/>
        <end position="472"/>
    </location>
</feature>
<dbReference type="RefSeq" id="XP_007924910.1">
    <property type="nucleotide sequence ID" value="XM_007926719.1"/>
</dbReference>
<evidence type="ECO:0000259" key="7">
    <source>
        <dbReference type="PROSITE" id="PS50850"/>
    </source>
</evidence>
<feature type="region of interest" description="Disordered" evidence="5">
    <location>
        <begin position="1"/>
        <end position="24"/>
    </location>
</feature>
<organism evidence="8 9">
    <name type="scientific">Pseudocercospora fijiensis (strain CIRAD86)</name>
    <name type="common">Black leaf streak disease fungus</name>
    <name type="synonym">Mycosphaerella fijiensis</name>
    <dbReference type="NCBI Taxonomy" id="383855"/>
    <lineage>
        <taxon>Eukaryota</taxon>
        <taxon>Fungi</taxon>
        <taxon>Dikarya</taxon>
        <taxon>Ascomycota</taxon>
        <taxon>Pezizomycotina</taxon>
        <taxon>Dothideomycetes</taxon>
        <taxon>Dothideomycetidae</taxon>
        <taxon>Mycosphaerellales</taxon>
        <taxon>Mycosphaerellaceae</taxon>
        <taxon>Pseudocercospora</taxon>
    </lineage>
</organism>
<dbReference type="PANTHER" id="PTHR23502">
    <property type="entry name" value="MAJOR FACILITATOR SUPERFAMILY"/>
    <property type="match status" value="1"/>
</dbReference>
<evidence type="ECO:0000256" key="1">
    <source>
        <dbReference type="ARBA" id="ARBA00004141"/>
    </source>
</evidence>
<proteinExistence type="predicted"/>
<dbReference type="InterPro" id="IPR005829">
    <property type="entry name" value="Sugar_transporter_CS"/>
</dbReference>
<dbReference type="PROSITE" id="PS00216">
    <property type="entry name" value="SUGAR_TRANSPORT_1"/>
    <property type="match status" value="1"/>
</dbReference>
<feature type="transmembrane region" description="Helical" evidence="6">
    <location>
        <begin position="355"/>
        <end position="375"/>
    </location>
</feature>
<dbReference type="PANTHER" id="PTHR23502:SF60">
    <property type="entry name" value="MAJOR FACILITATOR SUPERFAMILY (MFS) PROFILE DOMAIN-CONTAINING PROTEIN-RELATED"/>
    <property type="match status" value="1"/>
</dbReference>